<dbReference type="GO" id="GO:0009236">
    <property type="term" value="P:cobalamin biosynthetic process"/>
    <property type="evidence" value="ECO:0007669"/>
    <property type="project" value="UniProtKB-UniRule"/>
</dbReference>
<dbReference type="RefSeq" id="WP_238573576.1">
    <property type="nucleotide sequence ID" value="NZ_CP007026.1"/>
</dbReference>
<gene>
    <name evidence="7" type="primary">cobQ</name>
    <name evidence="9" type="ORF">T478_1308</name>
</gene>
<dbReference type="InterPro" id="IPR002586">
    <property type="entry name" value="CobQ/CobB/MinD/ParA_Nub-bd_dom"/>
</dbReference>
<dbReference type="PANTHER" id="PTHR21343:SF1">
    <property type="entry name" value="COBYRIC ACID SYNTHASE"/>
    <property type="match status" value="1"/>
</dbReference>
<dbReference type="GO" id="GO:0003824">
    <property type="term" value="F:catalytic activity"/>
    <property type="evidence" value="ECO:0007669"/>
    <property type="project" value="InterPro"/>
</dbReference>
<dbReference type="UniPathway" id="UPA00148"/>
<dbReference type="InterPro" id="IPR027417">
    <property type="entry name" value="P-loop_NTPase"/>
</dbReference>
<protein>
    <recommendedName>
        <fullName evidence="3 7">Probable cobyric acid synthase</fullName>
    </recommendedName>
</protein>
<dbReference type="HOGENOM" id="CLU_019250_0_0_2"/>
<dbReference type="SUPFAM" id="SSF52540">
    <property type="entry name" value="P-loop containing nucleoside triphosphate hydrolases"/>
    <property type="match status" value="1"/>
</dbReference>
<keyword evidence="5 7" id="KW-0315">Glutamine amidotransferase</keyword>
<comment type="function">
    <text evidence="6 7">Catalyzes amidations at positions B, D, E, and G on adenosylcobyrinic A,C-diamide. NH(2) groups are provided by glutamine, and one molecule of ATP is hydrogenolyzed for each amidation.</text>
</comment>
<evidence type="ECO:0000256" key="2">
    <source>
        <dbReference type="ARBA" id="ARBA00006205"/>
    </source>
</evidence>
<comment type="pathway">
    <text evidence="1 7">Cofactor biosynthesis; adenosylcobalamin biosynthesis.</text>
</comment>
<dbReference type="Proteomes" id="UP000030944">
    <property type="component" value="Chromosome"/>
</dbReference>
<evidence type="ECO:0000256" key="1">
    <source>
        <dbReference type="ARBA" id="ARBA00004953"/>
    </source>
</evidence>
<proteinExistence type="inferred from homology"/>
<dbReference type="STRING" id="1410606.T478_1308"/>
<feature type="domain" description="CobQ/CobB/MinD/ParA nucleotide binding" evidence="8">
    <location>
        <begin position="5"/>
        <end position="229"/>
    </location>
</feature>
<accession>A0A0A7V1C9</accession>
<dbReference type="EMBL" id="CP007026">
    <property type="protein sequence ID" value="AJA92862.1"/>
    <property type="molecule type" value="Genomic_DNA"/>
</dbReference>
<evidence type="ECO:0000259" key="8">
    <source>
        <dbReference type="Pfam" id="PF01656"/>
    </source>
</evidence>
<dbReference type="GO" id="GO:0015420">
    <property type="term" value="F:ABC-type vitamin B12 transporter activity"/>
    <property type="evidence" value="ECO:0007669"/>
    <property type="project" value="UniProtKB-UniRule"/>
</dbReference>
<evidence type="ECO:0000256" key="6">
    <source>
        <dbReference type="ARBA" id="ARBA00025166"/>
    </source>
</evidence>
<evidence type="ECO:0000313" key="10">
    <source>
        <dbReference type="Proteomes" id="UP000030944"/>
    </source>
</evidence>
<name>A0A0A7V1C9_9ARCH</name>
<evidence type="ECO:0000256" key="5">
    <source>
        <dbReference type="ARBA" id="ARBA00022962"/>
    </source>
</evidence>
<sequence length="280" mass="31173">MAKSLMIQGTSSGAGKTILVTALCRIFSDLGYTVSPFKSQNMSNFSYIEKNFEISRAQAIQAVAARTDITPDQNPILLKPLGNYRSSIFVNGKFFKKMHASDYYENFALKTGLKTSMNSFNKLSESHEIVFLEGAGSPAEINLQKFDITNMKIAQKTKSPVLLVTDIERGGAFASIVGTMELIEKKYQKLVEGFIINKFRGDIEILKPGYRKLKQKTGLPVLGTIPMTDFTIPDEDSIGNSPKKLNWNSSNLKKLDSEINKISKVVKSSLNIRQVEKLLK</sequence>
<evidence type="ECO:0000256" key="3">
    <source>
        <dbReference type="ARBA" id="ARBA00014921"/>
    </source>
</evidence>
<comment type="similarity">
    <text evidence="2 7">Belongs to the CobB/CobQ family. CobQ subfamily.</text>
</comment>
<evidence type="ECO:0000256" key="7">
    <source>
        <dbReference type="HAMAP-Rule" id="MF_00028"/>
    </source>
</evidence>
<comment type="caution">
    <text evidence="7">Lacks conserved residue(s) required for the propagation of feature annotation.</text>
</comment>
<dbReference type="AlphaFoldDB" id="A0A0A7V1C9"/>
<evidence type="ECO:0000313" key="9">
    <source>
        <dbReference type="EMBL" id="AJA92862.1"/>
    </source>
</evidence>
<dbReference type="InterPro" id="IPR004459">
    <property type="entry name" value="CobQ_synth"/>
</dbReference>
<dbReference type="HAMAP" id="MF_00028">
    <property type="entry name" value="CobQ"/>
    <property type="match status" value="1"/>
</dbReference>
<evidence type="ECO:0000256" key="4">
    <source>
        <dbReference type="ARBA" id="ARBA00022573"/>
    </source>
</evidence>
<reference evidence="9 10" key="1">
    <citation type="journal article" date="2015" name="Proc. Natl. Acad. Sci. U.S.A.">
        <title>Genomic and proteomic characterization of "Candidatus Nitrosopelagicus brevis": An ammonia-oxidizing archaeon from the open ocean.</title>
        <authorList>
            <person name="Santoro A.E."/>
            <person name="Dupont C.L."/>
            <person name="Richter R.A."/>
            <person name="Craig M.T."/>
            <person name="Carini P."/>
            <person name="McIlvin M.R."/>
            <person name="Yang Y."/>
            <person name="Orsi W.D."/>
            <person name="Moran D.M."/>
            <person name="Saito M.A."/>
        </authorList>
    </citation>
    <scope>NUCLEOTIDE SEQUENCE [LARGE SCALE GENOMIC DNA]</scope>
    <source>
        <strain evidence="10">V2</strain>
    </source>
</reference>
<keyword evidence="4 7" id="KW-0169">Cobalamin biosynthesis</keyword>
<dbReference type="KEGG" id="nbv:T478_1308"/>
<dbReference type="Pfam" id="PF01656">
    <property type="entry name" value="CbiA"/>
    <property type="match status" value="1"/>
</dbReference>
<dbReference type="Gene3D" id="3.40.50.300">
    <property type="entry name" value="P-loop containing nucleotide triphosphate hydrolases"/>
    <property type="match status" value="1"/>
</dbReference>
<dbReference type="GeneID" id="24817188"/>
<dbReference type="NCBIfam" id="NF001989">
    <property type="entry name" value="PRK00784.1"/>
    <property type="match status" value="1"/>
</dbReference>
<organism evidence="9 10">
    <name type="scientific">Candidatus Nitrosopelagicus brevis</name>
    <dbReference type="NCBI Taxonomy" id="1410606"/>
    <lineage>
        <taxon>Archaea</taxon>
        <taxon>Nitrososphaerota</taxon>
    </lineage>
</organism>
<dbReference type="PANTHER" id="PTHR21343">
    <property type="entry name" value="DETHIOBIOTIN SYNTHETASE"/>
    <property type="match status" value="1"/>
</dbReference>